<dbReference type="PROSITE" id="PS00687">
    <property type="entry name" value="ALDEHYDE_DEHYDR_GLU"/>
    <property type="match status" value="1"/>
</dbReference>
<accession>A0ABM1T3W3</accession>
<feature type="transmembrane region" description="Helical" evidence="6">
    <location>
        <begin position="485"/>
        <end position="509"/>
    </location>
</feature>
<dbReference type="PANTHER" id="PTHR43570:SF16">
    <property type="entry name" value="ALDEHYDE DEHYDROGENASE TYPE III, ISOFORM Q"/>
    <property type="match status" value="1"/>
</dbReference>
<evidence type="ECO:0000256" key="2">
    <source>
        <dbReference type="ARBA" id="ARBA00023002"/>
    </source>
</evidence>
<evidence type="ECO:0000256" key="5">
    <source>
        <dbReference type="RuleBase" id="RU003345"/>
    </source>
</evidence>
<comment type="similarity">
    <text evidence="1 3 5">Belongs to the aldehyde dehydrogenase family.</text>
</comment>
<dbReference type="InterPro" id="IPR016160">
    <property type="entry name" value="Ald_DH_CS_CYS"/>
</dbReference>
<keyword evidence="6" id="KW-0472">Membrane</keyword>
<keyword evidence="8" id="KW-1185">Reference proteome</keyword>
<dbReference type="GeneID" id="106466772"/>
<proteinExistence type="inferred from homology"/>
<dbReference type="InterPro" id="IPR029510">
    <property type="entry name" value="Ald_DH_CS_GLU"/>
</dbReference>
<evidence type="ECO:0000259" key="7">
    <source>
        <dbReference type="Pfam" id="PF00171"/>
    </source>
</evidence>
<evidence type="ECO:0000256" key="3">
    <source>
        <dbReference type="PIRNR" id="PIRNR036492"/>
    </source>
</evidence>
<feature type="domain" description="Aldehyde dehydrogenase" evidence="7">
    <location>
        <begin position="20"/>
        <end position="446"/>
    </location>
</feature>
<dbReference type="Pfam" id="PF00171">
    <property type="entry name" value="Aldedh"/>
    <property type="match status" value="1"/>
</dbReference>
<reference evidence="9" key="1">
    <citation type="submission" date="2025-08" db="UniProtKB">
        <authorList>
            <consortium name="RefSeq"/>
        </authorList>
    </citation>
    <scope>IDENTIFICATION</scope>
    <source>
        <tissue evidence="9">Muscle</tissue>
    </source>
</reference>
<feature type="active site" evidence="4">
    <location>
        <position position="228"/>
    </location>
</feature>
<dbReference type="InterPro" id="IPR016163">
    <property type="entry name" value="Ald_DH_C"/>
</dbReference>
<keyword evidence="2 3" id="KW-0560">Oxidoreductase</keyword>
<dbReference type="PANTHER" id="PTHR43570">
    <property type="entry name" value="ALDEHYDE DEHYDROGENASE"/>
    <property type="match status" value="1"/>
</dbReference>
<dbReference type="SUPFAM" id="SSF53720">
    <property type="entry name" value="ALDH-like"/>
    <property type="match status" value="1"/>
</dbReference>
<dbReference type="InterPro" id="IPR016162">
    <property type="entry name" value="Ald_DH_N"/>
</dbReference>
<dbReference type="InterPro" id="IPR016161">
    <property type="entry name" value="Ald_DH/histidinol_DH"/>
</dbReference>
<dbReference type="PROSITE" id="PS00070">
    <property type="entry name" value="ALDEHYDE_DEHYDR_CYS"/>
    <property type="match status" value="1"/>
</dbReference>
<evidence type="ECO:0000256" key="4">
    <source>
        <dbReference type="PROSITE-ProRule" id="PRU10007"/>
    </source>
</evidence>
<name>A0ABM1T3W3_LIMPO</name>
<keyword evidence="6" id="KW-1133">Transmembrane helix</keyword>
<keyword evidence="6" id="KW-0812">Transmembrane</keyword>
<dbReference type="Proteomes" id="UP000694941">
    <property type="component" value="Unplaced"/>
</dbReference>
<evidence type="ECO:0000256" key="6">
    <source>
        <dbReference type="SAM" id="Phobius"/>
    </source>
</evidence>
<protein>
    <recommendedName>
        <fullName evidence="3">Aldehyde dehydrogenase</fullName>
    </recommendedName>
</protein>
<evidence type="ECO:0000256" key="1">
    <source>
        <dbReference type="ARBA" id="ARBA00009986"/>
    </source>
</evidence>
<dbReference type="Gene3D" id="3.40.605.10">
    <property type="entry name" value="Aldehyde Dehydrogenase, Chain A, domain 1"/>
    <property type="match status" value="1"/>
</dbReference>
<dbReference type="InterPro" id="IPR012394">
    <property type="entry name" value="Aldehyde_DH_NAD(P)"/>
</dbReference>
<dbReference type="PIRSF" id="PIRSF036492">
    <property type="entry name" value="ALDH"/>
    <property type="match status" value="1"/>
</dbReference>
<evidence type="ECO:0000313" key="8">
    <source>
        <dbReference type="Proteomes" id="UP000694941"/>
    </source>
</evidence>
<dbReference type="Gene3D" id="3.40.309.10">
    <property type="entry name" value="Aldehyde Dehydrogenase, Chain A, domain 2"/>
    <property type="match status" value="1"/>
</dbReference>
<organism evidence="8 9">
    <name type="scientific">Limulus polyphemus</name>
    <name type="common">Atlantic horseshoe crab</name>
    <dbReference type="NCBI Taxonomy" id="6850"/>
    <lineage>
        <taxon>Eukaryota</taxon>
        <taxon>Metazoa</taxon>
        <taxon>Ecdysozoa</taxon>
        <taxon>Arthropoda</taxon>
        <taxon>Chelicerata</taxon>
        <taxon>Merostomata</taxon>
        <taxon>Xiphosura</taxon>
        <taxon>Limulidae</taxon>
        <taxon>Limulus</taxon>
    </lineage>
</organism>
<gene>
    <name evidence="9" type="primary">LOC106466772</name>
</gene>
<evidence type="ECO:0000313" key="9">
    <source>
        <dbReference type="RefSeq" id="XP_022250569.1"/>
    </source>
</evidence>
<sequence length="523" mass="59144">MTRRRESASVEIFPKQNMASKYAEVINKLRTTFKHGITKSLEYRKQQLKALYRLCKDNEEVLVRAMKEDLNKPKFESVVCEIEFIRNDIRGMLINLEKWASPEYTSKHVVLMFDSTFIHREPFGLVLIIGAWNYPLQLTLSPLVGAIAAGNVAVIKPSELSPATARVLEDLLPLYLDQNSYALINGGVPETTELLKEQYDYIFYTGCPSVGKIIRNAANKHLTPITLELGGKSPLYLDKRVNIEIACRRILWGKFINAGQTCVAPDYILCSEETQEEFIHMASKILSEFFGENPQNSSDLARIVNKKHFQRICNLITNSTVVVGGDFVEEECYISPTILKDVKISDPVMEEEIFGPVLPIVPVKDVDEAISIINSKERPLSLYLFSTKDEVIKKFLNSTSSGSFCVNDTVVHLSVDTLPFGGIGNSGMGRYHGKYSFDTFSHLKAVLKRNFNPVLEQLGSLRYPPYTDQKMNKLMMLLKKRRNPFPYGTPYVIVFVLGIITAVVIRFILIASGGIKYLPYPFH</sequence>
<dbReference type="RefSeq" id="XP_022250569.1">
    <property type="nucleotide sequence ID" value="XM_022394861.1"/>
</dbReference>
<dbReference type="InterPro" id="IPR015590">
    <property type="entry name" value="Aldehyde_DH_dom"/>
</dbReference>